<dbReference type="GO" id="GO:0016763">
    <property type="term" value="F:pentosyltransferase activity"/>
    <property type="evidence" value="ECO:0007669"/>
    <property type="project" value="TreeGrafter"/>
</dbReference>
<evidence type="ECO:0000256" key="1">
    <source>
        <dbReference type="ARBA" id="ARBA00004651"/>
    </source>
</evidence>
<dbReference type="OrthoDB" id="6052932at2"/>
<sequence>MKEYLLKNEGRNLNRFFIAFVFVFVLMWAFIIPYNNAPDEYMRYEIPHFIYKYGALPHGGDPRIRDPYWGVSYGFFPILSYIFSAGFMKIVSFFSASDFALVMAARIPSVLFTTGTAVFAVKIGKKLFPESGSWLYIALCMLLPEAVFVGAYVNNDAMAIFSTAFIVYMWIRGIETKWDYKYCAGLAVGMSFCILSYYNAYGYLLSSAFIFACSMLLCQEKKWQWSPFLRKGLFILGIVFLLTGWWFIRNYIIYDGDFLGLKTNNYYGDLYAIPQYKPSLNPNPHHTGIGLGGMLFGQQWLHKVFQSFVGVFGYMDVYLPQGIYAVYLVIFTGGALGCLIRLKRLFTIRKNREWVMEGFFHIGMLAAIGITNFLNLYHSYFVDFQPQGRYSLPMLIPFMFYVVYGIKTLAQIMIKDGKKQKAVYGLLVVFVAAVALYSFFGVIFPKYGFVHFT</sequence>
<feature type="transmembrane region" description="Helical" evidence="8">
    <location>
        <begin position="322"/>
        <end position="342"/>
    </location>
</feature>
<keyword evidence="3 9" id="KW-0328">Glycosyltransferase</keyword>
<feature type="transmembrane region" description="Helical" evidence="8">
    <location>
        <begin position="231"/>
        <end position="248"/>
    </location>
</feature>
<keyword evidence="5 8" id="KW-0812">Transmembrane</keyword>
<dbReference type="RefSeq" id="WP_072853641.1">
    <property type="nucleotide sequence ID" value="NZ_FQVI01000021.1"/>
</dbReference>
<feature type="transmembrane region" description="Helical" evidence="8">
    <location>
        <begin position="133"/>
        <end position="151"/>
    </location>
</feature>
<dbReference type="Proteomes" id="UP000184245">
    <property type="component" value="Unassembled WGS sequence"/>
</dbReference>
<feature type="transmembrane region" description="Helical" evidence="8">
    <location>
        <begin position="157"/>
        <end position="173"/>
    </location>
</feature>
<keyword evidence="2" id="KW-1003">Cell membrane</keyword>
<evidence type="ECO:0000256" key="8">
    <source>
        <dbReference type="SAM" id="Phobius"/>
    </source>
</evidence>
<evidence type="ECO:0000313" key="9">
    <source>
        <dbReference type="EMBL" id="SHF31450.1"/>
    </source>
</evidence>
<protein>
    <submittedName>
        <fullName evidence="9">Dolichyl-phosphate-mannose-protein mannosyltransferase</fullName>
    </submittedName>
</protein>
<keyword evidence="10" id="KW-1185">Reference proteome</keyword>
<feature type="transmembrane region" description="Helical" evidence="8">
    <location>
        <begin position="100"/>
        <end position="121"/>
    </location>
</feature>
<dbReference type="STRING" id="1122155.SAMN02745158_03257"/>
<dbReference type="PANTHER" id="PTHR33908:SF11">
    <property type="entry name" value="MEMBRANE PROTEIN"/>
    <property type="match status" value="1"/>
</dbReference>
<feature type="transmembrane region" description="Helical" evidence="8">
    <location>
        <begin position="16"/>
        <end position="34"/>
    </location>
</feature>
<reference evidence="9 10" key="1">
    <citation type="submission" date="2016-11" db="EMBL/GenBank/DDBJ databases">
        <authorList>
            <person name="Jaros S."/>
            <person name="Januszkiewicz K."/>
            <person name="Wedrychowicz H."/>
        </authorList>
    </citation>
    <scope>NUCLEOTIDE SEQUENCE [LARGE SCALE GENOMIC DNA]</scope>
    <source>
        <strain evidence="9 10">DSM 17459</strain>
    </source>
</reference>
<evidence type="ECO:0000256" key="6">
    <source>
        <dbReference type="ARBA" id="ARBA00022989"/>
    </source>
</evidence>
<dbReference type="PANTHER" id="PTHR33908">
    <property type="entry name" value="MANNOSYLTRANSFERASE YKCB-RELATED"/>
    <property type="match status" value="1"/>
</dbReference>
<dbReference type="InterPro" id="IPR050297">
    <property type="entry name" value="LipidA_mod_glycosyltrf_83"/>
</dbReference>
<feature type="transmembrane region" description="Helical" evidence="8">
    <location>
        <begin position="390"/>
        <end position="410"/>
    </location>
</feature>
<name>A0A1M5AME5_9CLOT</name>
<organism evidence="9 10">
    <name type="scientific">Lactonifactor longoviformis DSM 17459</name>
    <dbReference type="NCBI Taxonomy" id="1122155"/>
    <lineage>
        <taxon>Bacteria</taxon>
        <taxon>Bacillati</taxon>
        <taxon>Bacillota</taxon>
        <taxon>Clostridia</taxon>
        <taxon>Eubacteriales</taxon>
        <taxon>Clostridiaceae</taxon>
        <taxon>Lactonifactor</taxon>
    </lineage>
</organism>
<keyword evidence="4 9" id="KW-0808">Transferase</keyword>
<feature type="transmembrane region" description="Helical" evidence="8">
    <location>
        <begin position="422"/>
        <end position="444"/>
    </location>
</feature>
<evidence type="ECO:0000256" key="3">
    <source>
        <dbReference type="ARBA" id="ARBA00022676"/>
    </source>
</evidence>
<keyword evidence="7 8" id="KW-0472">Membrane</keyword>
<feature type="transmembrane region" description="Helical" evidence="8">
    <location>
        <begin position="354"/>
        <end position="378"/>
    </location>
</feature>
<keyword evidence="6 8" id="KW-1133">Transmembrane helix</keyword>
<gene>
    <name evidence="9" type="ORF">SAMN02745158_03257</name>
</gene>
<accession>A0A1M5AME5</accession>
<evidence type="ECO:0000313" key="10">
    <source>
        <dbReference type="Proteomes" id="UP000184245"/>
    </source>
</evidence>
<proteinExistence type="predicted"/>
<evidence type="ECO:0000256" key="5">
    <source>
        <dbReference type="ARBA" id="ARBA00022692"/>
    </source>
</evidence>
<comment type="subcellular location">
    <subcellularLocation>
        <location evidence="1">Cell membrane</location>
        <topology evidence="1">Multi-pass membrane protein</topology>
    </subcellularLocation>
</comment>
<dbReference type="GO" id="GO:0009103">
    <property type="term" value="P:lipopolysaccharide biosynthetic process"/>
    <property type="evidence" value="ECO:0007669"/>
    <property type="project" value="UniProtKB-ARBA"/>
</dbReference>
<dbReference type="AlphaFoldDB" id="A0A1M5AME5"/>
<evidence type="ECO:0000256" key="4">
    <source>
        <dbReference type="ARBA" id="ARBA00022679"/>
    </source>
</evidence>
<evidence type="ECO:0000256" key="7">
    <source>
        <dbReference type="ARBA" id="ARBA00023136"/>
    </source>
</evidence>
<dbReference type="EMBL" id="FQVI01000021">
    <property type="protein sequence ID" value="SHF31450.1"/>
    <property type="molecule type" value="Genomic_DNA"/>
</dbReference>
<dbReference type="GO" id="GO:0005886">
    <property type="term" value="C:plasma membrane"/>
    <property type="evidence" value="ECO:0007669"/>
    <property type="project" value="UniProtKB-SubCell"/>
</dbReference>
<evidence type="ECO:0000256" key="2">
    <source>
        <dbReference type="ARBA" id="ARBA00022475"/>
    </source>
</evidence>
<feature type="transmembrane region" description="Helical" evidence="8">
    <location>
        <begin position="73"/>
        <end position="94"/>
    </location>
</feature>